<dbReference type="GO" id="GO:0005743">
    <property type="term" value="C:mitochondrial inner membrane"/>
    <property type="evidence" value="ECO:0007669"/>
    <property type="project" value="UniProtKB-SubCell"/>
</dbReference>
<dbReference type="AlphaFoldDB" id="A0A1J7J0X7"/>
<organism evidence="9 10">
    <name type="scientific">Coniochaeta ligniaria NRRL 30616</name>
    <dbReference type="NCBI Taxonomy" id="1408157"/>
    <lineage>
        <taxon>Eukaryota</taxon>
        <taxon>Fungi</taxon>
        <taxon>Dikarya</taxon>
        <taxon>Ascomycota</taxon>
        <taxon>Pezizomycotina</taxon>
        <taxon>Sordariomycetes</taxon>
        <taxon>Sordariomycetidae</taxon>
        <taxon>Coniochaetales</taxon>
        <taxon>Coniochaetaceae</taxon>
        <taxon>Coniochaeta</taxon>
    </lineage>
</organism>
<evidence type="ECO:0000256" key="8">
    <source>
        <dbReference type="ARBA" id="ARBA00023136"/>
    </source>
</evidence>
<dbReference type="EMBL" id="KV875094">
    <property type="protein sequence ID" value="OIW33422.1"/>
    <property type="molecule type" value="Genomic_DNA"/>
</dbReference>
<keyword evidence="5" id="KW-0999">Mitochondrion inner membrane</keyword>
<evidence type="ECO:0000256" key="6">
    <source>
        <dbReference type="ARBA" id="ARBA00022982"/>
    </source>
</evidence>
<gene>
    <name evidence="9" type="ORF">CONLIGDRAFT_711325</name>
</gene>
<evidence type="ECO:0000256" key="5">
    <source>
        <dbReference type="ARBA" id="ARBA00022792"/>
    </source>
</evidence>
<evidence type="ECO:0000313" key="9">
    <source>
        <dbReference type="EMBL" id="OIW33422.1"/>
    </source>
</evidence>
<dbReference type="InterPro" id="IPR045299">
    <property type="entry name" value="Complex1_LYR_NDUFA6_LYRM6"/>
</dbReference>
<name>A0A1J7J0X7_9PEZI</name>
<reference evidence="9 10" key="1">
    <citation type="submission" date="2016-10" db="EMBL/GenBank/DDBJ databases">
        <title>Draft genome sequence of Coniochaeta ligniaria NRRL30616, a lignocellulolytic fungus for bioabatement of inhibitors in plant biomass hydrolysates.</title>
        <authorList>
            <consortium name="DOE Joint Genome Institute"/>
            <person name="Jimenez D.J."/>
            <person name="Hector R.E."/>
            <person name="Riley R."/>
            <person name="Sun H."/>
            <person name="Grigoriev I.V."/>
            <person name="Van Elsas J.D."/>
            <person name="Nichols N.N."/>
        </authorList>
    </citation>
    <scope>NUCLEOTIDE SEQUENCE [LARGE SCALE GENOMIC DNA]</scope>
    <source>
        <strain evidence="9 10">NRRL 30616</strain>
    </source>
</reference>
<dbReference type="PIRSF" id="PIRSF006643">
    <property type="entry name" value="NDUA6"/>
    <property type="match status" value="1"/>
</dbReference>
<keyword evidence="3" id="KW-0813">Transport</keyword>
<keyword evidence="4" id="KW-0679">Respiratory chain</keyword>
<keyword evidence="8" id="KW-0472">Membrane</keyword>
<sequence length="124" mass="14723">MAISPTQYAIKTRQSANWNDAKRRVLASYRQWLRGAGEIQTMYSVPLPVSAIRTRIRQEFERHRYVNKLPVVDVLITKGNADYQETMNYWRQTTHIMSYFKEENFRGDKRLPTNFMTGFLEGRN</sequence>
<dbReference type="InParanoid" id="A0A1J7J0X7"/>
<keyword evidence="6" id="KW-0249">Electron transport</keyword>
<dbReference type="PANTHER" id="PTHR12964">
    <property type="entry name" value="NADH-UBIQUINONE OXIDOREDUCTASE B14 SUBUNIT"/>
    <property type="match status" value="1"/>
</dbReference>
<comment type="subcellular location">
    <subcellularLocation>
        <location evidence="1">Mitochondrion inner membrane</location>
        <topology evidence="1">Peripheral membrane protein</topology>
        <orientation evidence="1">Matrix side</orientation>
    </subcellularLocation>
</comment>
<dbReference type="Proteomes" id="UP000182658">
    <property type="component" value="Unassembled WGS sequence"/>
</dbReference>
<accession>A0A1J7J0X7</accession>
<dbReference type="STRING" id="1408157.A0A1J7J0X7"/>
<keyword evidence="7" id="KW-0496">Mitochondrion</keyword>
<dbReference type="OrthoDB" id="14535at2759"/>
<evidence type="ECO:0000256" key="2">
    <source>
        <dbReference type="ARBA" id="ARBA00009508"/>
    </source>
</evidence>
<evidence type="ECO:0000256" key="3">
    <source>
        <dbReference type="ARBA" id="ARBA00022448"/>
    </source>
</evidence>
<dbReference type="CDD" id="cd20266">
    <property type="entry name" value="Complex1_LYR_NDUFA6_LYRM6"/>
    <property type="match status" value="1"/>
</dbReference>
<comment type="similarity">
    <text evidence="2">Belongs to the complex I LYR family.</text>
</comment>
<dbReference type="GO" id="GO:0045271">
    <property type="term" value="C:respiratory chain complex I"/>
    <property type="evidence" value="ECO:0007669"/>
    <property type="project" value="InterPro"/>
</dbReference>
<dbReference type="PANTHER" id="PTHR12964:SF0">
    <property type="entry name" value="NADH DEHYDROGENASE [UBIQUINONE] 1 ALPHA SUBCOMPLEX SUBUNIT 6"/>
    <property type="match status" value="1"/>
</dbReference>
<evidence type="ECO:0000256" key="1">
    <source>
        <dbReference type="ARBA" id="ARBA00004443"/>
    </source>
</evidence>
<evidence type="ECO:0000256" key="7">
    <source>
        <dbReference type="ARBA" id="ARBA00023128"/>
    </source>
</evidence>
<evidence type="ECO:0000313" key="10">
    <source>
        <dbReference type="Proteomes" id="UP000182658"/>
    </source>
</evidence>
<proteinExistence type="inferred from homology"/>
<dbReference type="Pfam" id="PF13233">
    <property type="entry name" value="Complex1_LYR_2"/>
    <property type="match status" value="1"/>
</dbReference>
<protein>
    <submittedName>
        <fullName evidence="9">Complex 1 protein</fullName>
    </submittedName>
</protein>
<dbReference type="InterPro" id="IPR016488">
    <property type="entry name" value="NADH_Ub_cplx-1_asu_su-6"/>
</dbReference>
<evidence type="ECO:0000256" key="4">
    <source>
        <dbReference type="ARBA" id="ARBA00022660"/>
    </source>
</evidence>
<keyword evidence="10" id="KW-1185">Reference proteome</keyword>
<dbReference type="GO" id="GO:0006979">
    <property type="term" value="P:response to oxidative stress"/>
    <property type="evidence" value="ECO:0007669"/>
    <property type="project" value="TreeGrafter"/>
</dbReference>